<dbReference type="InterPro" id="IPR000835">
    <property type="entry name" value="HTH_MarR-typ"/>
</dbReference>
<protein>
    <submittedName>
        <fullName evidence="2">MarR family transcriptional regulator</fullName>
    </submittedName>
</protein>
<dbReference type="PANTHER" id="PTHR33164">
    <property type="entry name" value="TRANSCRIPTIONAL REGULATOR, MARR FAMILY"/>
    <property type="match status" value="1"/>
</dbReference>
<dbReference type="Gene3D" id="1.10.10.10">
    <property type="entry name" value="Winged helix-like DNA-binding domain superfamily/Winged helix DNA-binding domain"/>
    <property type="match status" value="1"/>
</dbReference>
<dbReference type="SUPFAM" id="SSF46785">
    <property type="entry name" value="Winged helix' DNA-binding domain"/>
    <property type="match status" value="1"/>
</dbReference>
<dbReference type="EMBL" id="JAPDOD010000033">
    <property type="protein sequence ID" value="MDA0164383.1"/>
    <property type="molecule type" value="Genomic_DNA"/>
</dbReference>
<dbReference type="SMART" id="SM00347">
    <property type="entry name" value="HTH_MARR"/>
    <property type="match status" value="1"/>
</dbReference>
<dbReference type="InterPro" id="IPR036390">
    <property type="entry name" value="WH_DNA-bd_sf"/>
</dbReference>
<organism evidence="2 3">
    <name type="scientific">Solirubrobacter ginsenosidimutans</name>
    <dbReference type="NCBI Taxonomy" id="490573"/>
    <lineage>
        <taxon>Bacteria</taxon>
        <taxon>Bacillati</taxon>
        <taxon>Actinomycetota</taxon>
        <taxon>Thermoleophilia</taxon>
        <taxon>Solirubrobacterales</taxon>
        <taxon>Solirubrobacteraceae</taxon>
        <taxon>Solirubrobacter</taxon>
    </lineage>
</organism>
<accession>A0A9X3S8L6</accession>
<reference evidence="2" key="1">
    <citation type="submission" date="2022-10" db="EMBL/GenBank/DDBJ databases">
        <title>The WGS of Solirubrobacter ginsenosidimutans DSM 21036.</title>
        <authorList>
            <person name="Jiang Z."/>
        </authorList>
    </citation>
    <scope>NUCLEOTIDE SEQUENCE</scope>
    <source>
        <strain evidence="2">DSM 21036</strain>
    </source>
</reference>
<comment type="caution">
    <text evidence="2">The sequence shown here is derived from an EMBL/GenBank/DDBJ whole genome shotgun (WGS) entry which is preliminary data.</text>
</comment>
<dbReference type="Pfam" id="PF01047">
    <property type="entry name" value="MarR"/>
    <property type="match status" value="1"/>
</dbReference>
<dbReference type="InterPro" id="IPR039422">
    <property type="entry name" value="MarR/SlyA-like"/>
</dbReference>
<gene>
    <name evidence="2" type="ORF">OM076_29200</name>
</gene>
<sequence>MTEDAKPGFDDLTWLAYRAADALGAAFNKVSRDAGLTDLRDWLVLALLTLDDAERTQLEIATHLAIDRSTLVPILDRLERDGLVVRTTSTRDRRARIPKITPEGVKVYERVAIAREEAINDRLAGIQPSDRAAFHATLWRIVGEPPPES</sequence>
<proteinExistence type="predicted"/>
<dbReference type="GO" id="GO:0003700">
    <property type="term" value="F:DNA-binding transcription factor activity"/>
    <property type="evidence" value="ECO:0007669"/>
    <property type="project" value="InterPro"/>
</dbReference>
<dbReference type="AlphaFoldDB" id="A0A9X3S8L6"/>
<name>A0A9X3S8L6_9ACTN</name>
<dbReference type="GO" id="GO:0006950">
    <property type="term" value="P:response to stress"/>
    <property type="evidence" value="ECO:0007669"/>
    <property type="project" value="TreeGrafter"/>
</dbReference>
<dbReference type="Proteomes" id="UP001149140">
    <property type="component" value="Unassembled WGS sequence"/>
</dbReference>
<evidence type="ECO:0000259" key="1">
    <source>
        <dbReference type="PROSITE" id="PS50995"/>
    </source>
</evidence>
<dbReference type="PANTHER" id="PTHR33164:SF89">
    <property type="entry name" value="MARR FAMILY REGULATORY PROTEIN"/>
    <property type="match status" value="1"/>
</dbReference>
<dbReference type="PROSITE" id="PS50995">
    <property type="entry name" value="HTH_MARR_2"/>
    <property type="match status" value="1"/>
</dbReference>
<dbReference type="RefSeq" id="WP_270043638.1">
    <property type="nucleotide sequence ID" value="NZ_JAPDOD010000033.1"/>
</dbReference>
<evidence type="ECO:0000313" key="2">
    <source>
        <dbReference type="EMBL" id="MDA0164383.1"/>
    </source>
</evidence>
<evidence type="ECO:0000313" key="3">
    <source>
        <dbReference type="Proteomes" id="UP001149140"/>
    </source>
</evidence>
<keyword evidence="3" id="KW-1185">Reference proteome</keyword>
<feature type="domain" description="HTH marR-type" evidence="1">
    <location>
        <begin position="9"/>
        <end position="143"/>
    </location>
</feature>
<dbReference type="InterPro" id="IPR036388">
    <property type="entry name" value="WH-like_DNA-bd_sf"/>
</dbReference>
<dbReference type="PRINTS" id="PR00598">
    <property type="entry name" value="HTHMARR"/>
</dbReference>